<proteinExistence type="predicted"/>
<evidence type="ECO:0000313" key="1">
    <source>
        <dbReference type="EMBL" id="MPC51941.1"/>
    </source>
</evidence>
<comment type="caution">
    <text evidence="1">The sequence shown here is derived from an EMBL/GenBank/DDBJ whole genome shotgun (WGS) entry which is preliminary data.</text>
</comment>
<accession>A0A5B7FWQ9</accession>
<dbReference type="Proteomes" id="UP000324222">
    <property type="component" value="Unassembled WGS sequence"/>
</dbReference>
<gene>
    <name evidence="1" type="ORF">E2C01_045799</name>
</gene>
<name>A0A5B7FWQ9_PORTR</name>
<sequence length="63" mass="6915">MEESSPPKPSRFSANKTSSRYLTTLKGAQSLSDCIAPSSLSWLPYAKVILYSGCDCCKRARLL</sequence>
<evidence type="ECO:0000313" key="2">
    <source>
        <dbReference type="Proteomes" id="UP000324222"/>
    </source>
</evidence>
<protein>
    <submittedName>
        <fullName evidence="1">Uncharacterized protein</fullName>
    </submittedName>
</protein>
<reference evidence="1 2" key="1">
    <citation type="submission" date="2019-05" db="EMBL/GenBank/DDBJ databases">
        <title>Another draft genome of Portunus trituberculatus and its Hox gene families provides insights of decapod evolution.</title>
        <authorList>
            <person name="Jeong J.-H."/>
            <person name="Song I."/>
            <person name="Kim S."/>
            <person name="Choi T."/>
            <person name="Kim D."/>
            <person name="Ryu S."/>
            <person name="Kim W."/>
        </authorList>
    </citation>
    <scope>NUCLEOTIDE SEQUENCE [LARGE SCALE GENOMIC DNA]</scope>
    <source>
        <tissue evidence="1">Muscle</tissue>
    </source>
</reference>
<keyword evidence="2" id="KW-1185">Reference proteome</keyword>
<dbReference type="AlphaFoldDB" id="A0A5B7FWQ9"/>
<dbReference type="EMBL" id="VSRR010010521">
    <property type="protein sequence ID" value="MPC51941.1"/>
    <property type="molecule type" value="Genomic_DNA"/>
</dbReference>
<organism evidence="1 2">
    <name type="scientific">Portunus trituberculatus</name>
    <name type="common">Swimming crab</name>
    <name type="synonym">Neptunus trituberculatus</name>
    <dbReference type="NCBI Taxonomy" id="210409"/>
    <lineage>
        <taxon>Eukaryota</taxon>
        <taxon>Metazoa</taxon>
        <taxon>Ecdysozoa</taxon>
        <taxon>Arthropoda</taxon>
        <taxon>Crustacea</taxon>
        <taxon>Multicrustacea</taxon>
        <taxon>Malacostraca</taxon>
        <taxon>Eumalacostraca</taxon>
        <taxon>Eucarida</taxon>
        <taxon>Decapoda</taxon>
        <taxon>Pleocyemata</taxon>
        <taxon>Brachyura</taxon>
        <taxon>Eubrachyura</taxon>
        <taxon>Portunoidea</taxon>
        <taxon>Portunidae</taxon>
        <taxon>Portuninae</taxon>
        <taxon>Portunus</taxon>
    </lineage>
</organism>